<evidence type="ECO:0000313" key="2">
    <source>
        <dbReference type="EMBL" id="KZV90166.1"/>
    </source>
</evidence>
<protein>
    <submittedName>
        <fullName evidence="2">Uncharacterized protein</fullName>
    </submittedName>
</protein>
<feature type="compositionally biased region" description="Pro residues" evidence="1">
    <location>
        <begin position="119"/>
        <end position="128"/>
    </location>
</feature>
<organism evidence="2 3">
    <name type="scientific">Exidia glandulosa HHB12029</name>
    <dbReference type="NCBI Taxonomy" id="1314781"/>
    <lineage>
        <taxon>Eukaryota</taxon>
        <taxon>Fungi</taxon>
        <taxon>Dikarya</taxon>
        <taxon>Basidiomycota</taxon>
        <taxon>Agaricomycotina</taxon>
        <taxon>Agaricomycetes</taxon>
        <taxon>Auriculariales</taxon>
        <taxon>Exidiaceae</taxon>
        <taxon>Exidia</taxon>
    </lineage>
</organism>
<dbReference type="EMBL" id="KV426055">
    <property type="protein sequence ID" value="KZV90166.1"/>
    <property type="molecule type" value="Genomic_DNA"/>
</dbReference>
<feature type="compositionally biased region" description="Basic residues" evidence="1">
    <location>
        <begin position="306"/>
        <end position="320"/>
    </location>
</feature>
<dbReference type="Proteomes" id="UP000077266">
    <property type="component" value="Unassembled WGS sequence"/>
</dbReference>
<dbReference type="AlphaFoldDB" id="A0A165G930"/>
<evidence type="ECO:0000313" key="3">
    <source>
        <dbReference type="Proteomes" id="UP000077266"/>
    </source>
</evidence>
<proteinExistence type="predicted"/>
<accession>A0A165G930</accession>
<gene>
    <name evidence="2" type="ORF">EXIGLDRAFT_838013</name>
</gene>
<name>A0A165G930_EXIGL</name>
<dbReference type="InParanoid" id="A0A165G930"/>
<reference evidence="2 3" key="1">
    <citation type="journal article" date="2016" name="Mol. Biol. Evol.">
        <title>Comparative Genomics of Early-Diverging Mushroom-Forming Fungi Provides Insights into the Origins of Lignocellulose Decay Capabilities.</title>
        <authorList>
            <person name="Nagy L.G."/>
            <person name="Riley R."/>
            <person name="Tritt A."/>
            <person name="Adam C."/>
            <person name="Daum C."/>
            <person name="Floudas D."/>
            <person name="Sun H."/>
            <person name="Yadav J.S."/>
            <person name="Pangilinan J."/>
            <person name="Larsson K.H."/>
            <person name="Matsuura K."/>
            <person name="Barry K."/>
            <person name="Labutti K."/>
            <person name="Kuo R."/>
            <person name="Ohm R.A."/>
            <person name="Bhattacharya S.S."/>
            <person name="Shirouzu T."/>
            <person name="Yoshinaga Y."/>
            <person name="Martin F.M."/>
            <person name="Grigoriev I.V."/>
            <person name="Hibbett D.S."/>
        </authorList>
    </citation>
    <scope>NUCLEOTIDE SEQUENCE [LARGE SCALE GENOMIC DNA]</scope>
    <source>
        <strain evidence="2 3">HHB12029</strain>
    </source>
</reference>
<feature type="region of interest" description="Disordered" evidence="1">
    <location>
        <begin position="1"/>
        <end position="320"/>
    </location>
</feature>
<sequence>MPEQHQGTFSEPFYPGNGSPYAPTIEQRRDMQQRDEGPKIWQAPGPQRMLTTRELKDLQMSDYRSHRDRAHSLPPGSARPANVGVIAYPSPGPDFMKPSDVLPPAPPGYGWNLEYSYDRPPPYSPPTPATFNQRSGSMQFSSPSRRSSVASPVGLGAPALGPPAPSFSPPQRASSVQYSSSHHRHTHTQAMSPQRPTALPRSVAPVSGYSPHINRSPSERPHPISPVTAGAGIRSPTRSSLGYAHPLAQATGWLDESRQTSSPEPYSDHDDDARTLPPTTPEGSLLFGTLTPSSPGSGETHQEGPKRKKLQKKARTRDML</sequence>
<feature type="compositionally biased region" description="Basic and acidic residues" evidence="1">
    <location>
        <begin position="51"/>
        <end position="65"/>
    </location>
</feature>
<keyword evidence="3" id="KW-1185">Reference proteome</keyword>
<feature type="compositionally biased region" description="Polar residues" evidence="1">
    <location>
        <begin position="290"/>
        <end position="299"/>
    </location>
</feature>
<feature type="compositionally biased region" description="Basic and acidic residues" evidence="1">
    <location>
        <begin position="26"/>
        <end position="38"/>
    </location>
</feature>
<evidence type="ECO:0000256" key="1">
    <source>
        <dbReference type="SAM" id="MobiDB-lite"/>
    </source>
</evidence>
<feature type="compositionally biased region" description="Low complexity" evidence="1">
    <location>
        <begin position="134"/>
        <end position="159"/>
    </location>
</feature>